<accession>A0A9P0LDC4</accession>
<proteinExistence type="predicted"/>
<keyword evidence="2" id="KW-1185">Reference proteome</keyword>
<dbReference type="OrthoDB" id="6619166at2759"/>
<dbReference type="Proteomes" id="UP001152888">
    <property type="component" value="Unassembled WGS sequence"/>
</dbReference>
<protein>
    <submittedName>
        <fullName evidence="1">Uncharacterized protein</fullName>
    </submittedName>
</protein>
<organism evidence="1 2">
    <name type="scientific">Acanthoscelides obtectus</name>
    <name type="common">Bean weevil</name>
    <name type="synonym">Bruchus obtectus</name>
    <dbReference type="NCBI Taxonomy" id="200917"/>
    <lineage>
        <taxon>Eukaryota</taxon>
        <taxon>Metazoa</taxon>
        <taxon>Ecdysozoa</taxon>
        <taxon>Arthropoda</taxon>
        <taxon>Hexapoda</taxon>
        <taxon>Insecta</taxon>
        <taxon>Pterygota</taxon>
        <taxon>Neoptera</taxon>
        <taxon>Endopterygota</taxon>
        <taxon>Coleoptera</taxon>
        <taxon>Polyphaga</taxon>
        <taxon>Cucujiformia</taxon>
        <taxon>Chrysomeloidea</taxon>
        <taxon>Chrysomelidae</taxon>
        <taxon>Bruchinae</taxon>
        <taxon>Bruchini</taxon>
        <taxon>Acanthoscelides</taxon>
    </lineage>
</organism>
<sequence length="89" mass="10306">MPSFVLDTNTFNICNESPELNFDVSPLEAYKLFVTDELWHIIVEETNRKSDGSQIKNYTTKRRVCKMGTFLSYASLSAKHEEHHTATDY</sequence>
<gene>
    <name evidence="1" type="ORF">ACAOBT_LOCUS19950</name>
</gene>
<dbReference type="EMBL" id="CAKOFQ010007101">
    <property type="protein sequence ID" value="CAH1990910.1"/>
    <property type="molecule type" value="Genomic_DNA"/>
</dbReference>
<evidence type="ECO:0000313" key="2">
    <source>
        <dbReference type="Proteomes" id="UP001152888"/>
    </source>
</evidence>
<comment type="caution">
    <text evidence="1">The sequence shown here is derived from an EMBL/GenBank/DDBJ whole genome shotgun (WGS) entry which is preliminary data.</text>
</comment>
<name>A0A9P0LDC4_ACAOB</name>
<evidence type="ECO:0000313" key="1">
    <source>
        <dbReference type="EMBL" id="CAH1990910.1"/>
    </source>
</evidence>
<reference evidence="1" key="1">
    <citation type="submission" date="2022-03" db="EMBL/GenBank/DDBJ databases">
        <authorList>
            <person name="Sayadi A."/>
        </authorList>
    </citation>
    <scope>NUCLEOTIDE SEQUENCE</scope>
</reference>
<dbReference type="AlphaFoldDB" id="A0A9P0LDC4"/>